<name>A0A1G7M1J0_9ACTN</name>
<evidence type="ECO:0000313" key="2">
    <source>
        <dbReference type="Proteomes" id="UP000198863"/>
    </source>
</evidence>
<reference evidence="2" key="1">
    <citation type="submission" date="2016-10" db="EMBL/GenBank/DDBJ databases">
        <authorList>
            <person name="Varghese N."/>
            <person name="Submissions S."/>
        </authorList>
    </citation>
    <scope>NUCLEOTIDE SEQUENCE [LARGE SCALE GENOMIC DNA]</scope>
    <source>
        <strain evidence="2">DSM 44526</strain>
    </source>
</reference>
<keyword evidence="2" id="KW-1185">Reference proteome</keyword>
<dbReference type="EMBL" id="FNCF01000001">
    <property type="protein sequence ID" value="SDF55496.1"/>
    <property type="molecule type" value="Genomic_DNA"/>
</dbReference>
<gene>
    <name evidence="1" type="ORF">SAMN05660324_0464</name>
</gene>
<dbReference type="Proteomes" id="UP000198863">
    <property type="component" value="Unassembled WGS sequence"/>
</dbReference>
<protein>
    <submittedName>
        <fullName evidence="1">Uncharacterized protein</fullName>
    </submittedName>
</protein>
<proteinExistence type="predicted"/>
<dbReference type="AlphaFoldDB" id="A0A1G7M1J0"/>
<evidence type="ECO:0000313" key="1">
    <source>
        <dbReference type="EMBL" id="SDF55496.1"/>
    </source>
</evidence>
<accession>A0A1G7M1J0</accession>
<organism evidence="1 2">
    <name type="scientific">Klenkia brasiliensis</name>
    <dbReference type="NCBI Taxonomy" id="333142"/>
    <lineage>
        <taxon>Bacteria</taxon>
        <taxon>Bacillati</taxon>
        <taxon>Actinomycetota</taxon>
        <taxon>Actinomycetes</taxon>
        <taxon>Geodermatophilales</taxon>
        <taxon>Geodermatophilaceae</taxon>
        <taxon>Klenkia</taxon>
    </lineage>
</organism>
<sequence length="39" mass="4640">MDALWGPGTEAELAYRREQLARTARRQRPARGRWPFGRR</sequence>